<dbReference type="SUPFAM" id="SSF51735">
    <property type="entry name" value="NAD(P)-binding Rossmann-fold domains"/>
    <property type="match status" value="1"/>
</dbReference>
<dbReference type="InterPro" id="IPR047122">
    <property type="entry name" value="Trans-enoyl_RdTase-like"/>
</dbReference>
<keyword evidence="3" id="KW-1185">Reference proteome</keyword>
<evidence type="ECO:0000313" key="3">
    <source>
        <dbReference type="Proteomes" id="UP000053558"/>
    </source>
</evidence>
<dbReference type="Pfam" id="PF08240">
    <property type="entry name" value="ADH_N"/>
    <property type="match status" value="1"/>
</dbReference>
<dbReference type="PANTHER" id="PTHR45348">
    <property type="entry name" value="HYPOTHETICAL OXIDOREDUCTASE (EUROFUNG)"/>
    <property type="match status" value="1"/>
</dbReference>
<accession>A0A5M3MNP3</accession>
<dbReference type="InterPro" id="IPR013149">
    <property type="entry name" value="ADH-like_C"/>
</dbReference>
<dbReference type="OMA" id="IGMEHIN"/>
<comment type="caution">
    <text evidence="2">The sequence shown here is derived from an EMBL/GenBank/DDBJ whole genome shotgun (WGS) entry which is preliminary data.</text>
</comment>
<evidence type="ECO:0000313" key="2">
    <source>
        <dbReference type="EMBL" id="EIW80733.1"/>
    </source>
</evidence>
<dbReference type="InterPro" id="IPR011032">
    <property type="entry name" value="GroES-like_sf"/>
</dbReference>
<name>A0A5M3MNP3_CONPW</name>
<dbReference type="OrthoDB" id="3233595at2759"/>
<dbReference type="CDD" id="cd08249">
    <property type="entry name" value="enoyl_reductase_like"/>
    <property type="match status" value="1"/>
</dbReference>
<proteinExistence type="predicted"/>
<dbReference type="InterPro" id="IPR013154">
    <property type="entry name" value="ADH-like_N"/>
</dbReference>
<reference evidence="3" key="1">
    <citation type="journal article" date="2012" name="Science">
        <title>The Paleozoic origin of enzymatic lignin decomposition reconstructed from 31 fungal genomes.</title>
        <authorList>
            <person name="Floudas D."/>
            <person name="Binder M."/>
            <person name="Riley R."/>
            <person name="Barry K."/>
            <person name="Blanchette R.A."/>
            <person name="Henrissat B."/>
            <person name="Martinez A.T."/>
            <person name="Otillar R."/>
            <person name="Spatafora J.W."/>
            <person name="Yadav J.S."/>
            <person name="Aerts A."/>
            <person name="Benoit I."/>
            <person name="Boyd A."/>
            <person name="Carlson A."/>
            <person name="Copeland A."/>
            <person name="Coutinho P.M."/>
            <person name="de Vries R.P."/>
            <person name="Ferreira P."/>
            <person name="Findley K."/>
            <person name="Foster B."/>
            <person name="Gaskell J."/>
            <person name="Glotzer D."/>
            <person name="Gorecki P."/>
            <person name="Heitman J."/>
            <person name="Hesse C."/>
            <person name="Hori C."/>
            <person name="Igarashi K."/>
            <person name="Jurgens J.A."/>
            <person name="Kallen N."/>
            <person name="Kersten P."/>
            <person name="Kohler A."/>
            <person name="Kuees U."/>
            <person name="Kumar T.K.A."/>
            <person name="Kuo A."/>
            <person name="LaButti K."/>
            <person name="Larrondo L.F."/>
            <person name="Lindquist E."/>
            <person name="Ling A."/>
            <person name="Lombard V."/>
            <person name="Lucas S."/>
            <person name="Lundell T."/>
            <person name="Martin R."/>
            <person name="McLaughlin D.J."/>
            <person name="Morgenstern I."/>
            <person name="Morin E."/>
            <person name="Murat C."/>
            <person name="Nagy L.G."/>
            <person name="Nolan M."/>
            <person name="Ohm R.A."/>
            <person name="Patyshakuliyeva A."/>
            <person name="Rokas A."/>
            <person name="Ruiz-Duenas F.J."/>
            <person name="Sabat G."/>
            <person name="Salamov A."/>
            <person name="Samejima M."/>
            <person name="Schmutz J."/>
            <person name="Slot J.C."/>
            <person name="St John F."/>
            <person name="Stenlid J."/>
            <person name="Sun H."/>
            <person name="Sun S."/>
            <person name="Syed K."/>
            <person name="Tsang A."/>
            <person name="Wiebenga A."/>
            <person name="Young D."/>
            <person name="Pisabarro A."/>
            <person name="Eastwood D.C."/>
            <person name="Martin F."/>
            <person name="Cullen D."/>
            <person name="Grigoriev I.V."/>
            <person name="Hibbett D.S."/>
        </authorList>
    </citation>
    <scope>NUCLEOTIDE SEQUENCE [LARGE SCALE GENOMIC DNA]</scope>
    <source>
        <strain evidence="3">RWD-64-598 SS2</strain>
    </source>
</reference>
<dbReference type="SMART" id="SM00829">
    <property type="entry name" value="PKS_ER"/>
    <property type="match status" value="1"/>
</dbReference>
<dbReference type="Pfam" id="PF00107">
    <property type="entry name" value="ADH_zinc_N"/>
    <property type="match status" value="1"/>
</dbReference>
<dbReference type="Gene3D" id="3.90.180.10">
    <property type="entry name" value="Medium-chain alcohol dehydrogenases, catalytic domain"/>
    <property type="match status" value="1"/>
</dbReference>
<dbReference type="PANTHER" id="PTHR45348:SF2">
    <property type="entry name" value="ZINC-TYPE ALCOHOL DEHYDROGENASE-LIKE PROTEIN C2E1P3.01"/>
    <property type="match status" value="1"/>
</dbReference>
<organism evidence="2 3">
    <name type="scientific">Coniophora puteana (strain RWD-64-598)</name>
    <name type="common">Brown rot fungus</name>
    <dbReference type="NCBI Taxonomy" id="741705"/>
    <lineage>
        <taxon>Eukaryota</taxon>
        <taxon>Fungi</taxon>
        <taxon>Dikarya</taxon>
        <taxon>Basidiomycota</taxon>
        <taxon>Agaricomycotina</taxon>
        <taxon>Agaricomycetes</taxon>
        <taxon>Agaricomycetidae</taxon>
        <taxon>Boletales</taxon>
        <taxon>Coniophorineae</taxon>
        <taxon>Coniophoraceae</taxon>
        <taxon>Coniophora</taxon>
    </lineage>
</organism>
<dbReference type="Gene3D" id="3.40.50.720">
    <property type="entry name" value="NAD(P)-binding Rossmann-like Domain"/>
    <property type="match status" value="1"/>
</dbReference>
<dbReference type="SUPFAM" id="SSF50129">
    <property type="entry name" value="GroES-like"/>
    <property type="match status" value="1"/>
</dbReference>
<protein>
    <submittedName>
        <fullName evidence="2">GroES-like protein</fullName>
    </submittedName>
</protein>
<dbReference type="Proteomes" id="UP000053558">
    <property type="component" value="Unassembled WGS sequence"/>
</dbReference>
<evidence type="ECO:0000259" key="1">
    <source>
        <dbReference type="SMART" id="SM00829"/>
    </source>
</evidence>
<dbReference type="InterPro" id="IPR020843">
    <property type="entry name" value="ER"/>
</dbReference>
<dbReference type="EMBL" id="JH711579">
    <property type="protein sequence ID" value="EIW80733.1"/>
    <property type="molecule type" value="Genomic_DNA"/>
</dbReference>
<dbReference type="GeneID" id="19207847"/>
<dbReference type="GO" id="GO:0016651">
    <property type="term" value="F:oxidoreductase activity, acting on NAD(P)H"/>
    <property type="evidence" value="ECO:0007669"/>
    <property type="project" value="InterPro"/>
</dbReference>
<dbReference type="InterPro" id="IPR036291">
    <property type="entry name" value="NAD(P)-bd_dom_sf"/>
</dbReference>
<dbReference type="AlphaFoldDB" id="A0A5M3MNP3"/>
<dbReference type="KEGG" id="cput:CONPUDRAFT_57027"/>
<dbReference type="RefSeq" id="XP_007769015.1">
    <property type="nucleotide sequence ID" value="XM_007770825.1"/>
</dbReference>
<gene>
    <name evidence="2" type="ORF">CONPUDRAFT_57027</name>
</gene>
<sequence>MSSTDTSPTQLALLLPAVGAPFELGRIPAPTPSSLGPGEALIKNFAAGLNPADHKSQSKGFIAVREWPAVIGYEGAGTVEAVGEGVTRVKVGDRVAYMGVMENKGRTFQQWIVSEAEWLFQIPDNMDFETAASVPAALTAALLGVYQPSPHGLGVSAPWRSDFDSEINAGKPFVVLGGASQIGQWAIQFAHNASFSPIITTASLHNSGVLRGIGATHVLDRSLSAERVVEAVETITGKKEGVTYVFDAVAFPETQRAGLTLLAKGGKMVVTTSPVVQPEEGSGKEVIFVRGAFQFNPIHEEFGREFLSFWPGLVERGELKPNPVEVLPGGLNAIADGLERLKTISGKKLVVKPWETEATI</sequence>
<feature type="domain" description="Enoyl reductase (ER)" evidence="1">
    <location>
        <begin position="19"/>
        <end position="351"/>
    </location>
</feature>